<gene>
    <name evidence="10" type="ORF">B9G98_01190</name>
</gene>
<comment type="similarity">
    <text evidence="7">Belongs to the SMC family.</text>
</comment>
<proteinExistence type="inferred from homology"/>
<dbReference type="InterPro" id="IPR010935">
    <property type="entry name" value="SMC_hinge"/>
</dbReference>
<dbReference type="RefSeq" id="XP_024663516.1">
    <property type="nucleotide sequence ID" value="XM_024807748.1"/>
</dbReference>
<dbReference type="Gene3D" id="3.30.70.1620">
    <property type="match status" value="1"/>
</dbReference>
<dbReference type="InterPro" id="IPR024704">
    <property type="entry name" value="SMC"/>
</dbReference>
<dbReference type="Pfam" id="PF06470">
    <property type="entry name" value="SMC_hinge"/>
    <property type="match status" value="1"/>
</dbReference>
<reference evidence="10 11" key="1">
    <citation type="submission" date="2017-04" db="EMBL/GenBank/DDBJ databases">
        <title>Genome sequencing of [Candida] sorbophila.</title>
        <authorList>
            <person name="Ahn J.O."/>
        </authorList>
    </citation>
    <scope>NUCLEOTIDE SEQUENCE [LARGE SCALE GENOMIC DNA]</scope>
    <source>
        <strain evidence="10 11">DS02</strain>
    </source>
</reference>
<dbReference type="PANTHER" id="PTHR18937">
    <property type="entry name" value="STRUCTURAL MAINTENANCE OF CHROMOSOMES SMC FAMILY MEMBER"/>
    <property type="match status" value="1"/>
</dbReference>
<sequence>MGRLRKIRLHNFKSYDGQRDIPIGEAYFTSIVGPNGSGKSNLMDAISFALGLNLELIRVSEPQSLVSEGARKGTAFVELEYERQNGTVVKFKGSIRNNQCFYAIDGKEMDHQNYKDELAKESILVDAKNFLVFQNDVERVANGNREEICTLIERISGSVNCRPEYERTKKKLERAKRAATAAFAARKELKAEIQQYTQQERTKAEFDGLKEELKQKRVELVEKRILLHDLRSLETEQNRKEIEAGLQAAKQAVENAQKTYDQASREYAIARREAVRGEALSREHQDKISSLATDQDSLKRKIELANNDSEAWKNKIEYSSKQLEQAGAELKQAEKDLRIVERAEQDLEEKFASLESISSLTQEQQEEFLQLKSQYLLQTNDARQEEGRIERQLTLKENDESILTDNLATAQLRVDKLKEEHELVEIEKNQLETFIKERKEVLVSKRKELEQIGVDLQKSRSKIENQKMALSKASSDLRQSDGSIEHAKIRNNFLDAVARLKRKFPGVVDTMSNLVEPKEKRFNRAVDRVLGAHFDSVVVNNFDTASKCIEYLNKEELGHMTFLPIDDLKVNIVDRMLRTIHPKARLAIDAVQYSDKARIAVAFVCGNTLICDDLDIALSLRKQKNVKSRLVTIEGSLVHSNGAITGGIVKETTRYDERQLVTLQRKIETLVESINSETSHAADLQFQEEATATDYDKLSKLVKFKETSLDTALKRLESLQREIEHLVRESIDPKKEELQEVQQVISDLRSQLDAVKARLLDAKSNVYGAFCSKTGVDIDNYERNFGVETRQRRELAKQRMRLEDVYRLAKAHYEASEARVNDHKKRYTEFREFLASLNERLADVQRERNEALEQYEELKQSIDEATAKAEKLSEDLVALEAQKDELNEAFQDETSKYEEYEETQNLLEEKRKAILRDAQFDGIEVSADLRKQAKEPQESVLELEAAMVTLDSESREIKNRLESMVINTNALEYLERAKEQLEIASDDLVAKRKASEVASKEFDQIKEQRRSTFCEAFDHIKSNINDVYQELTRSRHQPMGGTANLVIINEDEPYLEGVEYTIMPPSKRFCELSQLSGGERTVAALALLFAIHSFQPAPFFVLDEVDSALDYVNVALLGQYLERHAGPDFQFIVISFKLQLYSQANSLIGIYKDPNEYRSQVLSYRMDDDAVMGNE</sequence>
<dbReference type="SMART" id="SM00968">
    <property type="entry name" value="SMC_hinge"/>
    <property type="match status" value="1"/>
</dbReference>
<evidence type="ECO:0000256" key="8">
    <source>
        <dbReference type="SAM" id="Coils"/>
    </source>
</evidence>
<dbReference type="InterPro" id="IPR003395">
    <property type="entry name" value="RecF/RecN/SMC_N"/>
</dbReference>
<dbReference type="Gene3D" id="1.20.1060.20">
    <property type="match status" value="1"/>
</dbReference>
<evidence type="ECO:0000256" key="6">
    <source>
        <dbReference type="ARBA" id="ARBA00023306"/>
    </source>
</evidence>
<evidence type="ECO:0000256" key="5">
    <source>
        <dbReference type="ARBA" id="ARBA00023242"/>
    </source>
</evidence>
<evidence type="ECO:0000256" key="3">
    <source>
        <dbReference type="ARBA" id="ARBA00022776"/>
    </source>
</evidence>
<dbReference type="GO" id="GO:0007059">
    <property type="term" value="P:chromosome segregation"/>
    <property type="evidence" value="ECO:0007669"/>
    <property type="project" value="UniProtKB-ARBA"/>
</dbReference>
<evidence type="ECO:0000313" key="11">
    <source>
        <dbReference type="Proteomes" id="UP000238350"/>
    </source>
</evidence>
<dbReference type="InterPro" id="IPR036277">
    <property type="entry name" value="SMC_hinge_sf"/>
</dbReference>
<dbReference type="GO" id="GO:0005634">
    <property type="term" value="C:nucleus"/>
    <property type="evidence" value="ECO:0007669"/>
    <property type="project" value="UniProtKB-SubCell"/>
</dbReference>
<dbReference type="GeneID" id="36514939"/>
<evidence type="ECO:0000256" key="2">
    <source>
        <dbReference type="ARBA" id="ARBA00022618"/>
    </source>
</evidence>
<evidence type="ECO:0000256" key="1">
    <source>
        <dbReference type="ARBA" id="ARBA00004123"/>
    </source>
</evidence>
<accession>A0A2T0FF23</accession>
<evidence type="ECO:0000313" key="10">
    <source>
        <dbReference type="EMBL" id="PRT53570.1"/>
    </source>
</evidence>
<organism evidence="10 11">
    <name type="scientific">Wickerhamiella sorbophila</name>
    <dbReference type="NCBI Taxonomy" id="45607"/>
    <lineage>
        <taxon>Eukaryota</taxon>
        <taxon>Fungi</taxon>
        <taxon>Dikarya</taxon>
        <taxon>Ascomycota</taxon>
        <taxon>Saccharomycotina</taxon>
        <taxon>Dipodascomycetes</taxon>
        <taxon>Dipodascales</taxon>
        <taxon>Trichomonascaceae</taxon>
        <taxon>Wickerhamiella</taxon>
    </lineage>
</organism>
<protein>
    <recommendedName>
        <fullName evidence="7">Structural maintenance of chromosomes protein</fullName>
    </recommendedName>
</protein>
<dbReference type="STRING" id="45607.A0A2T0FF23"/>
<dbReference type="Proteomes" id="UP000238350">
    <property type="component" value="Unassembled WGS sequence"/>
</dbReference>
<dbReference type="GO" id="GO:0051301">
    <property type="term" value="P:cell division"/>
    <property type="evidence" value="ECO:0007669"/>
    <property type="project" value="UniProtKB-KW"/>
</dbReference>
<dbReference type="Pfam" id="PF02463">
    <property type="entry name" value="SMC_N"/>
    <property type="match status" value="1"/>
</dbReference>
<keyword evidence="3" id="KW-0498">Mitosis</keyword>
<keyword evidence="2" id="KW-0132">Cell division</keyword>
<dbReference type="OrthoDB" id="5575062at2759"/>
<dbReference type="GO" id="GO:0003677">
    <property type="term" value="F:DNA binding"/>
    <property type="evidence" value="ECO:0007669"/>
    <property type="project" value="TreeGrafter"/>
</dbReference>
<keyword evidence="11" id="KW-1185">Reference proteome</keyword>
<evidence type="ECO:0000256" key="4">
    <source>
        <dbReference type="ARBA" id="ARBA00023054"/>
    </source>
</evidence>
<dbReference type="GO" id="GO:0008278">
    <property type="term" value="C:cohesin complex"/>
    <property type="evidence" value="ECO:0007669"/>
    <property type="project" value="TreeGrafter"/>
</dbReference>
<dbReference type="Gene3D" id="3.40.50.300">
    <property type="entry name" value="P-loop containing nucleotide triphosphate hydrolases"/>
    <property type="match status" value="2"/>
</dbReference>
<evidence type="ECO:0000256" key="7">
    <source>
        <dbReference type="PIRNR" id="PIRNR005719"/>
    </source>
</evidence>
<dbReference type="AlphaFoldDB" id="A0A2T0FF23"/>
<feature type="coiled-coil region" evidence="8">
    <location>
        <begin position="162"/>
        <end position="357"/>
    </location>
</feature>
<feature type="coiled-coil region" evidence="8">
    <location>
        <begin position="827"/>
        <end position="917"/>
    </location>
</feature>
<keyword evidence="4 8" id="KW-0175">Coiled coil</keyword>
<dbReference type="SUPFAM" id="SSF52540">
    <property type="entry name" value="P-loop containing nucleoside triphosphate hydrolases"/>
    <property type="match status" value="1"/>
</dbReference>
<feature type="domain" description="SMC hinge" evidence="9">
    <location>
        <begin position="505"/>
        <end position="621"/>
    </location>
</feature>
<feature type="coiled-coil region" evidence="8">
    <location>
        <begin position="967"/>
        <end position="994"/>
    </location>
</feature>
<dbReference type="GO" id="GO:0016887">
    <property type="term" value="F:ATP hydrolysis activity"/>
    <property type="evidence" value="ECO:0007669"/>
    <property type="project" value="InterPro"/>
</dbReference>
<dbReference type="PANTHER" id="PTHR18937:SF12">
    <property type="entry name" value="STRUCTURAL MAINTENANCE OF CHROMOSOMES PROTEIN"/>
    <property type="match status" value="1"/>
</dbReference>
<dbReference type="InterPro" id="IPR027417">
    <property type="entry name" value="P-loop_NTPase"/>
</dbReference>
<keyword evidence="5 7" id="KW-0539">Nucleus</keyword>
<dbReference type="SUPFAM" id="SSF75553">
    <property type="entry name" value="Smc hinge domain"/>
    <property type="match status" value="1"/>
</dbReference>
<dbReference type="GO" id="GO:0005524">
    <property type="term" value="F:ATP binding"/>
    <property type="evidence" value="ECO:0007669"/>
    <property type="project" value="InterPro"/>
</dbReference>
<comment type="subcellular location">
    <subcellularLocation>
        <location evidence="1 7">Nucleus</location>
    </subcellularLocation>
</comment>
<evidence type="ECO:0000259" key="9">
    <source>
        <dbReference type="SMART" id="SM00968"/>
    </source>
</evidence>
<feature type="coiled-coil region" evidence="8">
    <location>
        <begin position="702"/>
        <end position="765"/>
    </location>
</feature>
<feature type="coiled-coil region" evidence="8">
    <location>
        <begin position="400"/>
        <end position="434"/>
    </location>
</feature>
<dbReference type="EMBL" id="NDIQ01000001">
    <property type="protein sequence ID" value="PRT53570.1"/>
    <property type="molecule type" value="Genomic_DNA"/>
</dbReference>
<dbReference type="GO" id="GO:0007062">
    <property type="term" value="P:sister chromatid cohesion"/>
    <property type="evidence" value="ECO:0007669"/>
    <property type="project" value="TreeGrafter"/>
</dbReference>
<dbReference type="PIRSF" id="PIRSF005719">
    <property type="entry name" value="SMC"/>
    <property type="match status" value="1"/>
</dbReference>
<keyword evidence="6" id="KW-0131">Cell cycle</keyword>
<dbReference type="Gene3D" id="1.10.287.1490">
    <property type="match status" value="1"/>
</dbReference>
<comment type="caution">
    <text evidence="10">The sequence shown here is derived from an EMBL/GenBank/DDBJ whole genome shotgun (WGS) entry which is preliminary data.</text>
</comment>
<name>A0A2T0FF23_9ASCO</name>